<dbReference type="FunCoup" id="F2TW00">
    <property type="interactions" value="654"/>
</dbReference>
<comment type="subcellular location">
    <subcellularLocation>
        <location evidence="1">Nucleus</location>
    </subcellularLocation>
</comment>
<evidence type="ECO:0000256" key="1">
    <source>
        <dbReference type="ARBA" id="ARBA00004123"/>
    </source>
</evidence>
<evidence type="ECO:0000313" key="10">
    <source>
        <dbReference type="Proteomes" id="UP000007799"/>
    </source>
</evidence>
<feature type="compositionally biased region" description="Polar residues" evidence="6">
    <location>
        <begin position="246"/>
        <end position="255"/>
    </location>
</feature>
<feature type="region of interest" description="Disordered" evidence="6">
    <location>
        <begin position="216"/>
        <end position="267"/>
    </location>
</feature>
<dbReference type="InParanoid" id="F2TW00"/>
<comment type="function">
    <text evidence="4">Non catalytic subunit of RNase H2, an endonuclease that specifically degrades the RNA of RNA:DNA hybrids. Participates in DNA replication, possibly by mediating the removal of lagging-strand Okazaki fragment RNA primers during DNA replication. Mediates the excision of single ribonucleotides from DNA:RNA duplexes.</text>
</comment>
<dbReference type="InterPro" id="IPR040456">
    <property type="entry name" value="RNase_H2_suB"/>
</dbReference>
<dbReference type="Gene3D" id="2.20.25.530">
    <property type="match status" value="1"/>
</dbReference>
<protein>
    <recommendedName>
        <fullName evidence="2">Ribonuclease H2 subunit B</fullName>
    </recommendedName>
    <alternativeName>
        <fullName evidence="5">Ribonuclease HI subunit B</fullName>
    </alternativeName>
</protein>
<dbReference type="OrthoDB" id="29098at2759"/>
<dbReference type="OMA" id="WFINESA"/>
<gene>
    <name evidence="9" type="ORF">PTSG_00267</name>
</gene>
<evidence type="ECO:0000256" key="6">
    <source>
        <dbReference type="SAM" id="MobiDB-lite"/>
    </source>
</evidence>
<reference evidence="9" key="1">
    <citation type="submission" date="2009-08" db="EMBL/GenBank/DDBJ databases">
        <title>Annotation of Salpingoeca rosetta.</title>
        <authorList>
            <consortium name="The Broad Institute Genome Sequencing Platform"/>
            <person name="Russ C."/>
            <person name="Cuomo C."/>
            <person name="Burger G."/>
            <person name="Gray M.W."/>
            <person name="Holland P.W.H."/>
            <person name="King N."/>
            <person name="Lang F.B.F."/>
            <person name="Roger A.J."/>
            <person name="Ruiz-Trillo I."/>
            <person name="Young S.K."/>
            <person name="Zeng Q."/>
            <person name="Gargeya S."/>
            <person name="Alvarado L."/>
            <person name="Berlin A."/>
            <person name="Chapman S.B."/>
            <person name="Chen Z."/>
            <person name="Freedman E."/>
            <person name="Gellesch M."/>
            <person name="Goldberg J."/>
            <person name="Griggs A."/>
            <person name="Gujja S."/>
            <person name="Heilman E."/>
            <person name="Heiman D."/>
            <person name="Howarth C."/>
            <person name="Mehta T."/>
            <person name="Neiman D."/>
            <person name="Pearson M."/>
            <person name="Roberts A."/>
            <person name="Saif S."/>
            <person name="Shea T."/>
            <person name="Shenoy N."/>
            <person name="Sisk P."/>
            <person name="Stolte C."/>
            <person name="Sykes S."/>
            <person name="White J."/>
            <person name="Yandava C."/>
            <person name="Haas B."/>
            <person name="Nusbaum C."/>
            <person name="Birren B."/>
        </authorList>
    </citation>
    <scope>NUCLEOTIDE SEQUENCE [LARGE SCALE GENOMIC DNA]</scope>
    <source>
        <strain evidence="9">ATCC 50818</strain>
    </source>
</reference>
<evidence type="ECO:0000259" key="8">
    <source>
        <dbReference type="Pfam" id="PF17745"/>
    </source>
</evidence>
<accession>F2TW00</accession>
<dbReference type="STRING" id="946362.F2TW00"/>
<name>F2TW00_SALR5</name>
<dbReference type="InterPro" id="IPR041195">
    <property type="entry name" value="Rnh202_N"/>
</dbReference>
<sequence>MSRVLICPEQWSSSRIITLPDPRHGQQRQYLLTQQGMYEVMRWSDDVPRSWIIGDMVQEDGSFYVCMRVDPLFLVIPYLTKAKKDKNVFTTLDVMLPFQEHPGFRHLDTDPERQDLHGCLDLVCDVKGSGDVRAFRLNDEKLLRWLKAKTIMFARQLPDHLTSTGATSANFVARASAAKDIPYELKLNFAFGAVSRYLSPDLEDLLRSELGIRTESDAVGGDGSGDQDGQQLGKYAGLEPTDDYSKTATAGNQDDNPGKKAKLTAAQKRLAKVDKTGMKSIASFFGGGAKKKKSK</sequence>
<dbReference type="Pfam" id="PF17745">
    <property type="entry name" value="Ydr279_N"/>
    <property type="match status" value="1"/>
</dbReference>
<dbReference type="GO" id="GO:0006401">
    <property type="term" value="P:RNA catabolic process"/>
    <property type="evidence" value="ECO:0007669"/>
    <property type="project" value="TreeGrafter"/>
</dbReference>
<dbReference type="EMBL" id="GL832955">
    <property type="protein sequence ID" value="EGD72246.1"/>
    <property type="molecule type" value="Genomic_DNA"/>
</dbReference>
<dbReference type="GeneID" id="16067641"/>
<evidence type="ECO:0000256" key="4">
    <source>
        <dbReference type="ARBA" id="ARBA00024778"/>
    </source>
</evidence>
<dbReference type="GO" id="GO:0005654">
    <property type="term" value="C:nucleoplasm"/>
    <property type="evidence" value="ECO:0007669"/>
    <property type="project" value="TreeGrafter"/>
</dbReference>
<dbReference type="GO" id="GO:0032299">
    <property type="term" value="C:ribonuclease H2 complex"/>
    <property type="evidence" value="ECO:0007669"/>
    <property type="project" value="InterPro"/>
</dbReference>
<dbReference type="Pfam" id="PF09468">
    <property type="entry name" value="RNase_H2-Ydr279"/>
    <property type="match status" value="1"/>
</dbReference>
<evidence type="ECO:0000259" key="7">
    <source>
        <dbReference type="Pfam" id="PF09468"/>
    </source>
</evidence>
<organism evidence="10">
    <name type="scientific">Salpingoeca rosetta (strain ATCC 50818 / BSB-021)</name>
    <dbReference type="NCBI Taxonomy" id="946362"/>
    <lineage>
        <taxon>Eukaryota</taxon>
        <taxon>Choanoflagellata</taxon>
        <taxon>Craspedida</taxon>
        <taxon>Salpingoecidae</taxon>
        <taxon>Salpingoeca</taxon>
    </lineage>
</organism>
<dbReference type="PANTHER" id="PTHR13383:SF11">
    <property type="entry name" value="RIBONUCLEASE H2 SUBUNIT B"/>
    <property type="match status" value="1"/>
</dbReference>
<feature type="domain" description="Ribonuclease H2 subunit B wHTH" evidence="7">
    <location>
        <begin position="73"/>
        <end position="206"/>
    </location>
</feature>
<evidence type="ECO:0000256" key="3">
    <source>
        <dbReference type="ARBA" id="ARBA00023242"/>
    </source>
</evidence>
<feature type="domain" description="Rnh202 triple barrel" evidence="8">
    <location>
        <begin position="8"/>
        <end position="70"/>
    </location>
</feature>
<evidence type="ECO:0000313" key="9">
    <source>
        <dbReference type="EMBL" id="EGD72246.1"/>
    </source>
</evidence>
<dbReference type="Gene3D" id="1.10.20.120">
    <property type="match status" value="1"/>
</dbReference>
<keyword evidence="3" id="KW-0539">Nucleus</keyword>
<keyword evidence="10" id="KW-1185">Reference proteome</keyword>
<dbReference type="CDD" id="cd09270">
    <property type="entry name" value="RNase_H2-B"/>
    <property type="match status" value="1"/>
</dbReference>
<dbReference type="Proteomes" id="UP000007799">
    <property type="component" value="Unassembled WGS sequence"/>
</dbReference>
<proteinExistence type="predicted"/>
<evidence type="ECO:0000256" key="2">
    <source>
        <dbReference type="ARBA" id="ARBA00019062"/>
    </source>
</evidence>
<dbReference type="eggNOG" id="KOG4705">
    <property type="taxonomic scope" value="Eukaryota"/>
</dbReference>
<dbReference type="InterPro" id="IPR019024">
    <property type="entry name" value="RNase_H2_suB_wHTH"/>
</dbReference>
<dbReference type="AlphaFoldDB" id="F2TW00"/>
<dbReference type="KEGG" id="sre:PTSG_00267"/>
<dbReference type="RefSeq" id="XP_004998817.1">
    <property type="nucleotide sequence ID" value="XM_004998760.1"/>
</dbReference>
<evidence type="ECO:0000256" key="5">
    <source>
        <dbReference type="ARBA" id="ARBA00033464"/>
    </source>
</evidence>
<dbReference type="PANTHER" id="PTHR13383">
    <property type="entry name" value="RIBONUCLEASE H2 SUBUNIT B"/>
    <property type="match status" value="1"/>
</dbReference>